<name>A0A1A8Y1M7_9RHOO</name>
<evidence type="ECO:0000259" key="2">
    <source>
        <dbReference type="Pfam" id="PF10099"/>
    </source>
</evidence>
<dbReference type="EMBL" id="FLQY01000390">
    <property type="protein sequence ID" value="SBT11039.1"/>
    <property type="molecule type" value="Genomic_DNA"/>
</dbReference>
<dbReference type="InterPro" id="IPR018764">
    <property type="entry name" value="RskA_C"/>
</dbReference>
<keyword evidence="4" id="KW-1185">Reference proteome</keyword>
<dbReference type="GO" id="GO:0016989">
    <property type="term" value="F:sigma factor antagonist activity"/>
    <property type="evidence" value="ECO:0007669"/>
    <property type="project" value="TreeGrafter"/>
</dbReference>
<evidence type="ECO:0000313" key="4">
    <source>
        <dbReference type="Proteomes" id="UP000199600"/>
    </source>
</evidence>
<reference evidence="3 4" key="1">
    <citation type="submission" date="2016-06" db="EMBL/GenBank/DDBJ databases">
        <authorList>
            <person name="Kjaerup R.B."/>
            <person name="Dalgaard T.S."/>
            <person name="Juul-Madsen H.R."/>
        </authorList>
    </citation>
    <scope>NUCLEOTIDE SEQUENCE [LARGE SCALE GENOMIC DNA]</scope>
    <source>
        <strain evidence="3">2</strain>
    </source>
</reference>
<dbReference type="Pfam" id="PF10099">
    <property type="entry name" value="RskA_C"/>
    <property type="match status" value="1"/>
</dbReference>
<protein>
    <recommendedName>
        <fullName evidence="2">Anti-sigma K factor RskA C-terminal domain-containing protein</fullName>
    </recommendedName>
</protein>
<dbReference type="PANTHER" id="PTHR37461">
    <property type="entry name" value="ANTI-SIGMA-K FACTOR RSKA"/>
    <property type="match status" value="1"/>
</dbReference>
<accession>A0A1A8Y1M7</accession>
<gene>
    <name evidence="3" type="ORF">PROAA_850013</name>
</gene>
<evidence type="ECO:0000313" key="3">
    <source>
        <dbReference type="EMBL" id="SBT11039.1"/>
    </source>
</evidence>
<sequence length="244" mass="26483">MNYDRPALLESLASEYVLGTLRGPARRRFERILASLHNARMAVAAWESRLHPLAQSVPESAPSVQVWKKIESHINGARAQRTASRAWRLNWLRPLGGVLSGIIMGVLIVKMAPSAFFPIEAQQEKALSQSYVGLLLDQTGIPSLLASTTRHGKRLKLKMLKPITVPAGQALTLWALPHDQAGNDLPPMRLGSIPSEGKGELILADTAEKLLANVSRLGVSLEASGSQPEGPSAFVLSGHCVRLW</sequence>
<organism evidence="3 4">
    <name type="scientific">Candidatus Propionivibrio aalborgensis</name>
    <dbReference type="NCBI Taxonomy" id="1860101"/>
    <lineage>
        <taxon>Bacteria</taxon>
        <taxon>Pseudomonadati</taxon>
        <taxon>Pseudomonadota</taxon>
        <taxon>Betaproteobacteria</taxon>
        <taxon>Rhodocyclales</taxon>
        <taxon>Rhodocyclaceae</taxon>
        <taxon>Propionivibrio</taxon>
    </lineage>
</organism>
<dbReference type="PANTHER" id="PTHR37461:SF1">
    <property type="entry name" value="ANTI-SIGMA-K FACTOR RSKA"/>
    <property type="match status" value="1"/>
</dbReference>
<dbReference type="RefSeq" id="WP_186412587.1">
    <property type="nucleotide sequence ID" value="NZ_FLQY01000390.1"/>
</dbReference>
<dbReference type="AlphaFoldDB" id="A0A1A8Y1M7"/>
<dbReference type="GO" id="GO:0006417">
    <property type="term" value="P:regulation of translation"/>
    <property type="evidence" value="ECO:0007669"/>
    <property type="project" value="TreeGrafter"/>
</dbReference>
<dbReference type="Proteomes" id="UP000199600">
    <property type="component" value="Unassembled WGS sequence"/>
</dbReference>
<dbReference type="GO" id="GO:0005886">
    <property type="term" value="C:plasma membrane"/>
    <property type="evidence" value="ECO:0007669"/>
    <property type="project" value="InterPro"/>
</dbReference>
<dbReference type="InterPro" id="IPR051474">
    <property type="entry name" value="Anti-sigma-K/W_factor"/>
</dbReference>
<keyword evidence="1" id="KW-0472">Membrane</keyword>
<evidence type="ECO:0000256" key="1">
    <source>
        <dbReference type="SAM" id="Phobius"/>
    </source>
</evidence>
<keyword evidence="1" id="KW-0812">Transmembrane</keyword>
<feature type="domain" description="Anti-sigma K factor RskA C-terminal" evidence="2">
    <location>
        <begin position="120"/>
        <end position="231"/>
    </location>
</feature>
<keyword evidence="1" id="KW-1133">Transmembrane helix</keyword>
<feature type="transmembrane region" description="Helical" evidence="1">
    <location>
        <begin position="91"/>
        <end position="109"/>
    </location>
</feature>
<proteinExistence type="predicted"/>